<dbReference type="EMBL" id="WXYQ01000009">
    <property type="protein sequence ID" value="NBG96475.1"/>
    <property type="molecule type" value="Genomic_DNA"/>
</dbReference>
<gene>
    <name evidence="3" type="ORF">GTQ45_12095</name>
</gene>
<accession>A0A845QCT7</accession>
<organism evidence="3 4">
    <name type="scientific">Pyruvatibacter mobilis</name>
    <dbReference type="NCBI Taxonomy" id="1712261"/>
    <lineage>
        <taxon>Bacteria</taxon>
        <taxon>Pseudomonadati</taxon>
        <taxon>Pseudomonadota</taxon>
        <taxon>Alphaproteobacteria</taxon>
        <taxon>Hyphomicrobiales</taxon>
        <taxon>Parvibaculaceae</taxon>
        <taxon>Pyruvatibacter</taxon>
    </lineage>
</organism>
<reference evidence="3 4" key="1">
    <citation type="journal article" date="2016" name="Int. J. Syst. Evol. Microbiol.">
        <title>Pyruvatibacter mobilis gen. nov., sp. nov., a marine bacterium from the culture broth of Picochlorum sp. 122.</title>
        <authorList>
            <person name="Wang G."/>
            <person name="Tang M."/>
            <person name="Wu H."/>
            <person name="Dai S."/>
            <person name="Li T."/>
            <person name="Chen C."/>
            <person name="He H."/>
            <person name="Fan J."/>
            <person name="Xiang W."/>
            <person name="Li X."/>
        </authorList>
    </citation>
    <scope>NUCLEOTIDE SEQUENCE [LARGE SCALE GENOMIC DNA]</scope>
    <source>
        <strain evidence="3 4">GYP-11</strain>
    </source>
</reference>
<feature type="region of interest" description="Disordered" evidence="1">
    <location>
        <begin position="93"/>
        <end position="117"/>
    </location>
</feature>
<evidence type="ECO:0000313" key="3">
    <source>
        <dbReference type="EMBL" id="NBG96475.1"/>
    </source>
</evidence>
<name>A0A845QCT7_9HYPH</name>
<comment type="caution">
    <text evidence="3">The sequence shown here is derived from an EMBL/GenBank/DDBJ whole genome shotgun (WGS) entry which is preliminary data.</text>
</comment>
<evidence type="ECO:0000259" key="2">
    <source>
        <dbReference type="Pfam" id="PF10135"/>
    </source>
</evidence>
<proteinExistence type="predicted"/>
<dbReference type="InterPro" id="IPR019301">
    <property type="entry name" value="Flagellar_prot_FlgJ_N"/>
</dbReference>
<dbReference type="Proteomes" id="UP000470384">
    <property type="component" value="Unassembled WGS sequence"/>
</dbReference>
<protein>
    <submittedName>
        <fullName evidence="3">Chemotactic signal-response protein chel</fullName>
    </submittedName>
</protein>
<dbReference type="AlphaFoldDB" id="A0A845QCT7"/>
<evidence type="ECO:0000313" key="4">
    <source>
        <dbReference type="Proteomes" id="UP000470384"/>
    </source>
</evidence>
<dbReference type="OrthoDB" id="7862954at2"/>
<keyword evidence="4" id="KW-1185">Reference proteome</keyword>
<feature type="domain" description="Flagellar protein FlgJ N-terminal" evidence="2">
    <location>
        <begin position="37"/>
        <end position="83"/>
    </location>
</feature>
<dbReference type="Pfam" id="PF10135">
    <property type="entry name" value="Rod-binding"/>
    <property type="match status" value="1"/>
</dbReference>
<sequence>MLSTPKAPGNLTSAQQQEMQRVAREFEAVFIGQMTQTMFSGLKSEAPFGGGHAEDMWRSQLASEMGNTIAASGGIGIADNVYRSMLAQQEMATRAATEAAPAPHPAATQPAATLIEE</sequence>
<evidence type="ECO:0000256" key="1">
    <source>
        <dbReference type="SAM" id="MobiDB-lite"/>
    </source>
</evidence>